<dbReference type="PaxDb" id="4113-PGSC0003DMT400073852"/>
<name>M1CSS7_SOLTU</name>
<dbReference type="AlphaFoldDB" id="M1CSS7"/>
<organism evidence="2 3">
    <name type="scientific">Solanum tuberosum</name>
    <name type="common">Potato</name>
    <dbReference type="NCBI Taxonomy" id="4113"/>
    <lineage>
        <taxon>Eukaryota</taxon>
        <taxon>Viridiplantae</taxon>
        <taxon>Streptophyta</taxon>
        <taxon>Embryophyta</taxon>
        <taxon>Tracheophyta</taxon>
        <taxon>Spermatophyta</taxon>
        <taxon>Magnoliopsida</taxon>
        <taxon>eudicotyledons</taxon>
        <taxon>Gunneridae</taxon>
        <taxon>Pentapetalae</taxon>
        <taxon>asterids</taxon>
        <taxon>lamiids</taxon>
        <taxon>Solanales</taxon>
        <taxon>Solanaceae</taxon>
        <taxon>Solanoideae</taxon>
        <taxon>Solaneae</taxon>
        <taxon>Solanum</taxon>
    </lineage>
</organism>
<dbReference type="HOGENOM" id="CLU_2927150_0_0_1"/>
<keyword evidence="1" id="KW-0472">Membrane</keyword>
<protein>
    <submittedName>
        <fullName evidence="2">Ethylene receptor homolog</fullName>
    </submittedName>
</protein>
<keyword evidence="3" id="KW-1185">Reference proteome</keyword>
<accession>M1CSS7</accession>
<keyword evidence="1" id="KW-0812">Transmembrane</keyword>
<keyword evidence="1" id="KW-1133">Transmembrane helix</keyword>
<dbReference type="Gramene" id="PGSC0003DMT400073852">
    <property type="protein sequence ID" value="PGSC0003DMT400073852"/>
    <property type="gene ID" value="PGSC0003DMG400028699"/>
</dbReference>
<reference evidence="3" key="1">
    <citation type="journal article" date="2011" name="Nature">
        <title>Genome sequence and analysis of the tuber crop potato.</title>
        <authorList>
            <consortium name="The Potato Genome Sequencing Consortium"/>
        </authorList>
    </citation>
    <scope>NUCLEOTIDE SEQUENCE [LARGE SCALE GENOMIC DNA]</scope>
    <source>
        <strain evidence="3">cv. DM1-3 516 R44</strain>
    </source>
</reference>
<sequence length="61" mass="6490">MGIEKRTFKVSVHMVGLLLNVSIGKGSVIFGVVLETGADGGNDSLGNKKTMDDSRICDHKI</sequence>
<evidence type="ECO:0000313" key="3">
    <source>
        <dbReference type="Proteomes" id="UP000011115"/>
    </source>
</evidence>
<reference evidence="2" key="2">
    <citation type="submission" date="2015-06" db="UniProtKB">
        <authorList>
            <consortium name="EnsemblPlants"/>
        </authorList>
    </citation>
    <scope>IDENTIFICATION</scope>
    <source>
        <strain evidence="2">DM1-3 516 R44</strain>
    </source>
</reference>
<evidence type="ECO:0000313" key="2">
    <source>
        <dbReference type="EnsemblPlants" id="PGSC0003DMT400073852"/>
    </source>
</evidence>
<dbReference type="EnsemblPlants" id="PGSC0003DMT400073852">
    <property type="protein sequence ID" value="PGSC0003DMT400073852"/>
    <property type="gene ID" value="PGSC0003DMG400028699"/>
</dbReference>
<dbReference type="InParanoid" id="M1CSS7"/>
<feature type="transmembrane region" description="Helical" evidence="1">
    <location>
        <begin position="12"/>
        <end position="34"/>
    </location>
</feature>
<evidence type="ECO:0000256" key="1">
    <source>
        <dbReference type="SAM" id="Phobius"/>
    </source>
</evidence>
<proteinExistence type="predicted"/>
<dbReference type="Proteomes" id="UP000011115">
    <property type="component" value="Unassembled WGS sequence"/>
</dbReference>